<name>X1IIP5_9ZZZZ</name>
<protein>
    <recommendedName>
        <fullName evidence="1">Uroporphyrinogen decarboxylase (URO-D) domain-containing protein</fullName>
    </recommendedName>
</protein>
<dbReference type="InterPro" id="IPR038071">
    <property type="entry name" value="UROD/MetE-like_sf"/>
</dbReference>
<reference evidence="2" key="1">
    <citation type="journal article" date="2014" name="Front. Microbiol.">
        <title>High frequency of phylogenetically diverse reductive dehalogenase-homologous genes in deep subseafloor sedimentary metagenomes.</title>
        <authorList>
            <person name="Kawai M."/>
            <person name="Futagami T."/>
            <person name="Toyoda A."/>
            <person name="Takaki Y."/>
            <person name="Nishi S."/>
            <person name="Hori S."/>
            <person name="Arai W."/>
            <person name="Tsubouchi T."/>
            <person name="Morono Y."/>
            <person name="Uchiyama I."/>
            <person name="Ito T."/>
            <person name="Fujiyama A."/>
            <person name="Inagaki F."/>
            <person name="Takami H."/>
        </authorList>
    </citation>
    <scope>NUCLEOTIDE SEQUENCE</scope>
    <source>
        <strain evidence="2">Expedition CK06-06</strain>
    </source>
</reference>
<comment type="caution">
    <text evidence="2">The sequence shown here is derived from an EMBL/GenBank/DDBJ whole genome shotgun (WGS) entry which is preliminary data.</text>
</comment>
<evidence type="ECO:0000259" key="1">
    <source>
        <dbReference type="Pfam" id="PF01208"/>
    </source>
</evidence>
<evidence type="ECO:0000313" key="2">
    <source>
        <dbReference type="EMBL" id="GAH82301.1"/>
    </source>
</evidence>
<dbReference type="EMBL" id="BARU01043528">
    <property type="protein sequence ID" value="GAH82301.1"/>
    <property type="molecule type" value="Genomic_DNA"/>
</dbReference>
<sequence length="189" mass="21896">LDAYRPPDPADPFYFVRVEEEMAEAEERYVCLTSHFNLFERLHMLHGFEQTLVDFFFAPERIESVLDMILDFKIAQLDQIHRRFGSRVHGIFYTDDLGTQNATIFSLDIFDAFFRERYRTLIGRCHELGYHFILHSCGKINELVGSLIDVGVDVLNMQQPRAYGIEHIGARFGGRVAFLTTVDIQSTLP</sequence>
<dbReference type="Pfam" id="PF01208">
    <property type="entry name" value="URO-D"/>
    <property type="match status" value="1"/>
</dbReference>
<dbReference type="SUPFAM" id="SSF51726">
    <property type="entry name" value="UROD/MetE-like"/>
    <property type="match status" value="1"/>
</dbReference>
<feature type="non-terminal residue" evidence="2">
    <location>
        <position position="189"/>
    </location>
</feature>
<dbReference type="Gene3D" id="3.20.20.210">
    <property type="match status" value="1"/>
</dbReference>
<proteinExistence type="predicted"/>
<feature type="domain" description="Uroporphyrinogen decarboxylase (URO-D)" evidence="1">
    <location>
        <begin position="46"/>
        <end position="157"/>
    </location>
</feature>
<organism evidence="2">
    <name type="scientific">marine sediment metagenome</name>
    <dbReference type="NCBI Taxonomy" id="412755"/>
    <lineage>
        <taxon>unclassified sequences</taxon>
        <taxon>metagenomes</taxon>
        <taxon>ecological metagenomes</taxon>
    </lineage>
</organism>
<dbReference type="InterPro" id="IPR000257">
    <property type="entry name" value="Uroporphyrinogen_deCOase"/>
</dbReference>
<feature type="non-terminal residue" evidence="2">
    <location>
        <position position="1"/>
    </location>
</feature>
<dbReference type="AlphaFoldDB" id="X1IIP5"/>
<dbReference type="GO" id="GO:0004853">
    <property type="term" value="F:uroporphyrinogen decarboxylase activity"/>
    <property type="evidence" value="ECO:0007669"/>
    <property type="project" value="InterPro"/>
</dbReference>
<accession>X1IIP5</accession>
<dbReference type="GO" id="GO:0006779">
    <property type="term" value="P:porphyrin-containing compound biosynthetic process"/>
    <property type="evidence" value="ECO:0007669"/>
    <property type="project" value="InterPro"/>
</dbReference>
<gene>
    <name evidence="2" type="ORF">S03H2_66627</name>
</gene>